<keyword evidence="2" id="KW-0067">ATP-binding</keyword>
<evidence type="ECO:0000256" key="1">
    <source>
        <dbReference type="SAM" id="Phobius"/>
    </source>
</evidence>
<keyword evidence="1" id="KW-0812">Transmembrane</keyword>
<keyword evidence="2" id="KW-0645">Protease</keyword>
<keyword evidence="2" id="KW-0378">Hydrolase</keyword>
<dbReference type="EMBL" id="GGEC01051390">
    <property type="protein sequence ID" value="MBX31874.1"/>
    <property type="molecule type" value="Transcribed_RNA"/>
</dbReference>
<evidence type="ECO:0000313" key="2">
    <source>
        <dbReference type="EMBL" id="MBX31874.1"/>
    </source>
</evidence>
<dbReference type="EMBL" id="GGEC01051387">
    <property type="protein sequence ID" value="MBX31871.1"/>
    <property type="molecule type" value="Transcribed_RNA"/>
</dbReference>
<proteinExistence type="predicted"/>
<dbReference type="GO" id="GO:0006508">
    <property type="term" value="P:proteolysis"/>
    <property type="evidence" value="ECO:0007669"/>
    <property type="project" value="UniProtKB-KW"/>
</dbReference>
<keyword evidence="1" id="KW-0472">Membrane</keyword>
<reference evidence="2" key="1">
    <citation type="submission" date="2018-02" db="EMBL/GenBank/DDBJ databases">
        <title>Rhizophora mucronata_Transcriptome.</title>
        <authorList>
            <person name="Meera S.P."/>
            <person name="Sreeshan A."/>
            <person name="Augustine A."/>
        </authorList>
    </citation>
    <scope>NUCLEOTIDE SEQUENCE</scope>
    <source>
        <tissue evidence="2">Leaf</tissue>
    </source>
</reference>
<accession>A0A2P2MNR2</accession>
<organism evidence="2">
    <name type="scientific">Rhizophora mucronata</name>
    <name type="common">Asiatic mangrove</name>
    <dbReference type="NCBI Taxonomy" id="61149"/>
    <lineage>
        <taxon>Eukaryota</taxon>
        <taxon>Viridiplantae</taxon>
        <taxon>Streptophyta</taxon>
        <taxon>Embryophyta</taxon>
        <taxon>Tracheophyta</taxon>
        <taxon>Spermatophyta</taxon>
        <taxon>Magnoliopsida</taxon>
        <taxon>eudicotyledons</taxon>
        <taxon>Gunneridae</taxon>
        <taxon>Pentapetalae</taxon>
        <taxon>rosids</taxon>
        <taxon>fabids</taxon>
        <taxon>Malpighiales</taxon>
        <taxon>Rhizophoraceae</taxon>
        <taxon>Rhizophora</taxon>
    </lineage>
</organism>
<sequence>MTDDDTVELEKSNILLMGPTGSGYFSLSLLWNFSVLSLCIIIMFYFFFCVLFVPSGCCLKTNPISETFIARLVAYVSVLS</sequence>
<name>A0A2P2MNR2_RHIMU</name>
<dbReference type="GO" id="GO:0008233">
    <property type="term" value="F:peptidase activity"/>
    <property type="evidence" value="ECO:0007669"/>
    <property type="project" value="UniProtKB-KW"/>
</dbReference>
<keyword evidence="2" id="KW-0547">Nucleotide-binding</keyword>
<dbReference type="AlphaFoldDB" id="A0A2P2MNR2"/>
<protein>
    <submittedName>
        <fullName evidence="2">ATP-dependent Clp protease ATP-binding subunit clpX</fullName>
    </submittedName>
</protein>
<feature type="transmembrane region" description="Helical" evidence="1">
    <location>
        <begin position="29"/>
        <end position="53"/>
    </location>
</feature>
<keyword evidence="1" id="KW-1133">Transmembrane helix</keyword>
<dbReference type="GO" id="GO:0005524">
    <property type="term" value="F:ATP binding"/>
    <property type="evidence" value="ECO:0007669"/>
    <property type="project" value="UniProtKB-KW"/>
</dbReference>